<protein>
    <recommendedName>
        <fullName evidence="1">Transposase IS110-like N-terminal domain-containing protein</fullName>
    </recommendedName>
</protein>
<dbReference type="EMBL" id="BART01025951">
    <property type="protein sequence ID" value="GAG91431.1"/>
    <property type="molecule type" value="Genomic_DNA"/>
</dbReference>
<comment type="caution">
    <text evidence="2">The sequence shown here is derived from an EMBL/GenBank/DDBJ whole genome shotgun (WGS) entry which is preliminary data.</text>
</comment>
<dbReference type="PANTHER" id="PTHR33055:SF3">
    <property type="entry name" value="PUTATIVE TRANSPOSASE FOR IS117-RELATED"/>
    <property type="match status" value="1"/>
</dbReference>
<gene>
    <name evidence="2" type="ORF">S01H4_46442</name>
</gene>
<dbReference type="GO" id="GO:0006313">
    <property type="term" value="P:DNA transposition"/>
    <property type="evidence" value="ECO:0007669"/>
    <property type="project" value="InterPro"/>
</dbReference>
<accession>X1D4P1</accession>
<name>X1D4P1_9ZZZZ</name>
<feature type="domain" description="Transposase IS110-like N-terminal" evidence="1">
    <location>
        <begin position="13"/>
        <end position="152"/>
    </location>
</feature>
<evidence type="ECO:0000313" key="2">
    <source>
        <dbReference type="EMBL" id="GAG91431.1"/>
    </source>
</evidence>
<sequence length="213" mass="24167">MNKHIENRDIKVVAIDLAKNSFQLHGVDANGHKVMGKKLTRNKLKIFMVKLPPCLVVMESCSGAHYWGRLFQSYGHEVKLIAPQFVKPFVKSNKNDAADAQAIYEASQRPGMRFVAIKSDEQLDIQAIHRVRSQLVKARTAAVNQIRGLLLEHGIDIPKGRAHVLRKLPGILEDAENGLSGRFRSVVHDLQEELRHIDQRIQRYDTQIGQIVR</sequence>
<dbReference type="AlphaFoldDB" id="X1D4P1"/>
<dbReference type="NCBIfam" id="NF033542">
    <property type="entry name" value="transpos_IS110"/>
    <property type="match status" value="1"/>
</dbReference>
<feature type="non-terminal residue" evidence="2">
    <location>
        <position position="213"/>
    </location>
</feature>
<organism evidence="2">
    <name type="scientific">marine sediment metagenome</name>
    <dbReference type="NCBI Taxonomy" id="412755"/>
    <lineage>
        <taxon>unclassified sequences</taxon>
        <taxon>metagenomes</taxon>
        <taxon>ecological metagenomes</taxon>
    </lineage>
</organism>
<dbReference type="InterPro" id="IPR047650">
    <property type="entry name" value="Transpos_IS110"/>
</dbReference>
<dbReference type="PANTHER" id="PTHR33055">
    <property type="entry name" value="TRANSPOSASE FOR INSERTION SEQUENCE ELEMENT IS1111A"/>
    <property type="match status" value="1"/>
</dbReference>
<dbReference type="GO" id="GO:0004803">
    <property type="term" value="F:transposase activity"/>
    <property type="evidence" value="ECO:0007669"/>
    <property type="project" value="InterPro"/>
</dbReference>
<reference evidence="2" key="1">
    <citation type="journal article" date="2014" name="Front. Microbiol.">
        <title>High frequency of phylogenetically diverse reductive dehalogenase-homologous genes in deep subseafloor sedimentary metagenomes.</title>
        <authorList>
            <person name="Kawai M."/>
            <person name="Futagami T."/>
            <person name="Toyoda A."/>
            <person name="Takaki Y."/>
            <person name="Nishi S."/>
            <person name="Hori S."/>
            <person name="Arai W."/>
            <person name="Tsubouchi T."/>
            <person name="Morono Y."/>
            <person name="Uchiyama I."/>
            <person name="Ito T."/>
            <person name="Fujiyama A."/>
            <person name="Inagaki F."/>
            <person name="Takami H."/>
        </authorList>
    </citation>
    <scope>NUCLEOTIDE SEQUENCE</scope>
    <source>
        <strain evidence="2">Expedition CK06-06</strain>
    </source>
</reference>
<dbReference type="GO" id="GO:0003677">
    <property type="term" value="F:DNA binding"/>
    <property type="evidence" value="ECO:0007669"/>
    <property type="project" value="InterPro"/>
</dbReference>
<proteinExistence type="predicted"/>
<evidence type="ECO:0000259" key="1">
    <source>
        <dbReference type="Pfam" id="PF01548"/>
    </source>
</evidence>
<dbReference type="Pfam" id="PF01548">
    <property type="entry name" value="DEDD_Tnp_IS110"/>
    <property type="match status" value="1"/>
</dbReference>
<dbReference type="InterPro" id="IPR002525">
    <property type="entry name" value="Transp_IS110-like_N"/>
</dbReference>